<dbReference type="GO" id="GO:0030170">
    <property type="term" value="F:pyridoxal phosphate binding"/>
    <property type="evidence" value="ECO:0007669"/>
    <property type="project" value="InterPro"/>
</dbReference>
<dbReference type="InterPro" id="IPR004838">
    <property type="entry name" value="NHTrfase_class1_PyrdxlP-BS"/>
</dbReference>
<dbReference type="EC" id="2.6.1.-" evidence="6"/>
<dbReference type="FunFam" id="3.40.640.10:FF:000033">
    <property type="entry name" value="Aspartate aminotransferase"/>
    <property type="match status" value="1"/>
</dbReference>
<dbReference type="PANTHER" id="PTHR46383">
    <property type="entry name" value="ASPARTATE AMINOTRANSFERASE"/>
    <property type="match status" value="1"/>
</dbReference>
<dbReference type="CDD" id="cd00609">
    <property type="entry name" value="AAT_like"/>
    <property type="match status" value="1"/>
</dbReference>
<dbReference type="InterPro" id="IPR015421">
    <property type="entry name" value="PyrdxlP-dep_Trfase_major"/>
</dbReference>
<name>A0A9Q7EZJ2_9BACT</name>
<dbReference type="InterPro" id="IPR015424">
    <property type="entry name" value="PyrdxlP-dep_Trfase"/>
</dbReference>
<evidence type="ECO:0000313" key="8">
    <source>
        <dbReference type="EMBL" id="QTX32247.1"/>
    </source>
</evidence>
<dbReference type="GO" id="GO:0008483">
    <property type="term" value="F:transaminase activity"/>
    <property type="evidence" value="ECO:0007669"/>
    <property type="project" value="UniProtKB-KW"/>
</dbReference>
<dbReference type="InterPro" id="IPR004839">
    <property type="entry name" value="Aminotransferase_I/II_large"/>
</dbReference>
<keyword evidence="5" id="KW-0663">Pyridoxal phosphate</keyword>
<keyword evidence="4 6" id="KW-0808">Transferase</keyword>
<evidence type="ECO:0000256" key="6">
    <source>
        <dbReference type="RuleBase" id="RU000481"/>
    </source>
</evidence>
<dbReference type="KEGG" id="aram:KAR29_13230"/>
<dbReference type="GO" id="GO:0006520">
    <property type="term" value="P:amino acid metabolic process"/>
    <property type="evidence" value="ECO:0007669"/>
    <property type="project" value="InterPro"/>
</dbReference>
<dbReference type="Gene3D" id="3.90.1150.10">
    <property type="entry name" value="Aspartate Aminotransferase, domain 1"/>
    <property type="match status" value="1"/>
</dbReference>
<dbReference type="Pfam" id="PF00155">
    <property type="entry name" value="Aminotran_1_2"/>
    <property type="match status" value="1"/>
</dbReference>
<dbReference type="EMBL" id="CP072943">
    <property type="protein sequence ID" value="QTX32247.1"/>
    <property type="molecule type" value="Genomic_DNA"/>
</dbReference>
<evidence type="ECO:0000256" key="2">
    <source>
        <dbReference type="ARBA" id="ARBA00007441"/>
    </source>
</evidence>
<dbReference type="PROSITE" id="PS00105">
    <property type="entry name" value="AA_TRANSFER_CLASS_1"/>
    <property type="match status" value="1"/>
</dbReference>
<evidence type="ECO:0000256" key="4">
    <source>
        <dbReference type="ARBA" id="ARBA00022679"/>
    </source>
</evidence>
<dbReference type="InterPro" id="IPR050596">
    <property type="entry name" value="AspAT/PAT-like"/>
</dbReference>
<evidence type="ECO:0000313" key="9">
    <source>
        <dbReference type="Proteomes" id="UP000671879"/>
    </source>
</evidence>
<dbReference type="InterPro" id="IPR015422">
    <property type="entry name" value="PyrdxlP-dep_Trfase_small"/>
</dbReference>
<dbReference type="AlphaFoldDB" id="A0A9Q7EZJ2"/>
<accession>A0A9Q7EZJ2</accession>
<evidence type="ECO:0000256" key="1">
    <source>
        <dbReference type="ARBA" id="ARBA00001933"/>
    </source>
</evidence>
<gene>
    <name evidence="8" type="ORF">KAR29_13230</name>
</gene>
<comment type="similarity">
    <text evidence="2 6">Belongs to the class-I pyridoxal-phosphate-dependent aminotransferase family.</text>
</comment>
<dbReference type="PANTHER" id="PTHR46383:SF1">
    <property type="entry name" value="ASPARTATE AMINOTRANSFERASE"/>
    <property type="match status" value="1"/>
</dbReference>
<comment type="cofactor">
    <cofactor evidence="1 6">
        <name>pyridoxal 5'-phosphate</name>
        <dbReference type="ChEBI" id="CHEBI:597326"/>
    </cofactor>
</comment>
<dbReference type="Gene3D" id="3.40.640.10">
    <property type="entry name" value="Type I PLP-dependent aspartate aminotransferase-like (Major domain)"/>
    <property type="match status" value="1"/>
</dbReference>
<dbReference type="RefSeq" id="WP_274373468.1">
    <property type="nucleotide sequence ID" value="NZ_CP072943.1"/>
</dbReference>
<keyword evidence="3 6" id="KW-0032">Aminotransferase</keyword>
<sequence length="397" mass="42849">MKTAKRASHLSGEGAFEVLARVQALETQGRDIVSFAIGEPDFGTENHVTEAAVTALRGGATHYTPTAGTVPFRQAVSRFLRRERAVDVDASRIVVTPGVKPVLFCAILSCVDEGDEVIVPSPGFPAYESLVRYSGATPRPLPLREERDFVVDPDELESLVTPRTSMIILNSPHNPTGSVLPRPTLERIGEIAARHDLWVVSDEVYASMVYEGAFTSALSVPSLADRTVVVDGFSKTFAMTGWRLGFGVMPEPLVPVFTTLLTNSVSCTAAFTQEAGIAALDGPQEGVKAMTDSYRRRRDLLVAGLNALPGLSCRLPKGAFYVFANVTEACRSLGLASAGELQRRLLDEAGVAVLARNCFGVPFEGEEGHFVRFCYATSEARIVEGLARMRAFFSQTS</sequence>
<dbReference type="SUPFAM" id="SSF53383">
    <property type="entry name" value="PLP-dependent transferases"/>
    <property type="match status" value="1"/>
</dbReference>
<dbReference type="Proteomes" id="UP000671879">
    <property type="component" value="Chromosome"/>
</dbReference>
<evidence type="ECO:0000256" key="5">
    <source>
        <dbReference type="ARBA" id="ARBA00022898"/>
    </source>
</evidence>
<evidence type="ECO:0000259" key="7">
    <source>
        <dbReference type="Pfam" id="PF00155"/>
    </source>
</evidence>
<keyword evidence="9" id="KW-1185">Reference proteome</keyword>
<organism evidence="8 9">
    <name type="scientific">Aminithiophilus ramosus</name>
    <dbReference type="NCBI Taxonomy" id="3029084"/>
    <lineage>
        <taxon>Bacteria</taxon>
        <taxon>Thermotogati</taxon>
        <taxon>Synergistota</taxon>
        <taxon>Synergistia</taxon>
        <taxon>Synergistales</taxon>
        <taxon>Aminithiophilaceae</taxon>
        <taxon>Aminithiophilus</taxon>
    </lineage>
</organism>
<evidence type="ECO:0000256" key="3">
    <source>
        <dbReference type="ARBA" id="ARBA00022576"/>
    </source>
</evidence>
<feature type="domain" description="Aminotransferase class I/classII large" evidence="7">
    <location>
        <begin position="31"/>
        <end position="384"/>
    </location>
</feature>
<reference evidence="9" key="1">
    <citation type="submission" date="2021-04" db="EMBL/GenBank/DDBJ databases">
        <title>A novel Synergistetes isolate from a pyrite-forming mixed culture.</title>
        <authorList>
            <person name="Bunk B."/>
            <person name="Sproer C."/>
            <person name="Spring S."/>
            <person name="Pester M."/>
        </authorList>
    </citation>
    <scope>NUCLEOTIDE SEQUENCE [LARGE SCALE GENOMIC DNA]</scope>
    <source>
        <strain evidence="9">J.5.4.2-T.3.5.2</strain>
    </source>
</reference>
<protein>
    <recommendedName>
        <fullName evidence="6">Aminotransferase</fullName>
        <ecNumber evidence="6">2.6.1.-</ecNumber>
    </recommendedName>
</protein>
<proteinExistence type="inferred from homology"/>